<reference evidence="2 3" key="1">
    <citation type="journal article" date="2016" name="Genome Announc.">
        <title>Draft Genome Sequences of Five Rapidly Growing Mycobacterium Species, M. thermoresistibile, M. fortuitum subsp. acetamidolyticum, M. canariasense, M. brisbanense, and M. novocastrense.</title>
        <authorList>
            <person name="Katahira K."/>
            <person name="Ogura Y."/>
            <person name="Gotoh Y."/>
            <person name="Hayashi T."/>
        </authorList>
    </citation>
    <scope>NUCLEOTIDE SEQUENCE [LARGE SCALE GENOMIC DNA]</scope>
    <source>
        <strain evidence="2 3">JCM6368</strain>
    </source>
</reference>
<dbReference type="Proteomes" id="UP000069705">
    <property type="component" value="Unassembled WGS sequence"/>
</dbReference>
<evidence type="ECO:0000313" key="2">
    <source>
        <dbReference type="EMBL" id="GAT02293.1"/>
    </source>
</evidence>
<protein>
    <submittedName>
        <fullName evidence="2">Uncharacterized protein</fullName>
    </submittedName>
</protein>
<dbReference type="AlphaFoldDB" id="A0A100WPM0"/>
<accession>A0A100WPM0</accession>
<feature type="region of interest" description="Disordered" evidence="1">
    <location>
        <begin position="77"/>
        <end position="114"/>
    </location>
</feature>
<name>A0A100WPM0_MYCFO</name>
<sequence length="114" mass="12753">MNSCRLVENQVCCRYTNGPLLPRQDSNLNARNQNPVGYQLPNEAPQFATLPRQDSNLDRLIQNQLCCRITPRGKWSARRDLNPLSRKATGLQPAVTPPSSPRADGLPDLDSNQE</sequence>
<gene>
    <name evidence="2" type="ORF">RMCFA_2405</name>
</gene>
<proteinExistence type="predicted"/>
<reference evidence="3" key="2">
    <citation type="submission" date="2016-02" db="EMBL/GenBank/DDBJ databases">
        <title>Draft genome sequence of five rapidly growing Mycobacterium species.</title>
        <authorList>
            <person name="Katahira K."/>
            <person name="Gotou Y."/>
            <person name="Iida K."/>
            <person name="Ogura Y."/>
            <person name="Hayashi T."/>
        </authorList>
    </citation>
    <scope>NUCLEOTIDE SEQUENCE [LARGE SCALE GENOMIC DNA]</scope>
    <source>
        <strain evidence="3">JCM6368</strain>
    </source>
</reference>
<evidence type="ECO:0000313" key="3">
    <source>
        <dbReference type="Proteomes" id="UP000069705"/>
    </source>
</evidence>
<evidence type="ECO:0000256" key="1">
    <source>
        <dbReference type="SAM" id="MobiDB-lite"/>
    </source>
</evidence>
<comment type="caution">
    <text evidence="2">The sequence shown here is derived from an EMBL/GenBank/DDBJ whole genome shotgun (WGS) entry which is preliminary data.</text>
</comment>
<organism evidence="2 3">
    <name type="scientific">Mycolicibacterium fortuitum subsp. acetamidolyticum</name>
    <dbReference type="NCBI Taxonomy" id="144550"/>
    <lineage>
        <taxon>Bacteria</taxon>
        <taxon>Bacillati</taxon>
        <taxon>Actinomycetota</taxon>
        <taxon>Actinomycetes</taxon>
        <taxon>Mycobacteriales</taxon>
        <taxon>Mycobacteriaceae</taxon>
        <taxon>Mycolicibacterium</taxon>
    </lineage>
</organism>
<dbReference type="EMBL" id="BCSZ01000022">
    <property type="protein sequence ID" value="GAT02293.1"/>
    <property type="molecule type" value="Genomic_DNA"/>
</dbReference>